<evidence type="ECO:0000313" key="3">
    <source>
        <dbReference type="EMBL" id="ATQ69898.1"/>
    </source>
</evidence>
<dbReference type="SUPFAM" id="SSF53756">
    <property type="entry name" value="UDP-Glycosyltransferase/glycogen phosphorylase"/>
    <property type="match status" value="1"/>
</dbReference>
<dbReference type="InterPro" id="IPR028098">
    <property type="entry name" value="Glyco_trans_4-like_N"/>
</dbReference>
<dbReference type="GO" id="GO:0016757">
    <property type="term" value="F:glycosyltransferase activity"/>
    <property type="evidence" value="ECO:0007669"/>
    <property type="project" value="InterPro"/>
</dbReference>
<organism evidence="3 4">
    <name type="scientific">Methylosinus trichosporium (strain ATCC 35070 / NCIMB 11131 / UNIQEM 75 / OB3b)</name>
    <dbReference type="NCBI Taxonomy" id="595536"/>
    <lineage>
        <taxon>Bacteria</taxon>
        <taxon>Pseudomonadati</taxon>
        <taxon>Pseudomonadota</taxon>
        <taxon>Alphaproteobacteria</taxon>
        <taxon>Hyphomicrobiales</taxon>
        <taxon>Methylocystaceae</taxon>
        <taxon>Methylosinus</taxon>
    </lineage>
</organism>
<dbReference type="KEGG" id="mtw:CQW49_19925"/>
<keyword evidence="4" id="KW-1185">Reference proteome</keyword>
<dbReference type="EMBL" id="CP023737">
    <property type="protein sequence ID" value="ATQ69898.1"/>
    <property type="molecule type" value="Genomic_DNA"/>
</dbReference>
<evidence type="ECO:0000259" key="2">
    <source>
        <dbReference type="Pfam" id="PF13579"/>
    </source>
</evidence>
<dbReference type="Proteomes" id="UP000230709">
    <property type="component" value="Chromosome"/>
</dbReference>
<feature type="region of interest" description="Disordered" evidence="1">
    <location>
        <begin position="1"/>
        <end position="46"/>
    </location>
</feature>
<name>A0A2D2D4G5_METT3</name>
<dbReference type="STRING" id="595536.GCA_000178815_01208"/>
<gene>
    <name evidence="3" type="ORF">CQW49_19925</name>
</gene>
<dbReference type="PANTHER" id="PTHR12526">
    <property type="entry name" value="GLYCOSYLTRANSFERASE"/>
    <property type="match status" value="1"/>
</dbReference>
<dbReference type="AlphaFoldDB" id="A0A2D2D4G5"/>
<sequence length="487" mass="52247">MVRGGGGAAQPRASTAASLACDGAARAHDRPAPRSPPRRAGEGRMSGRRHLLQASAWYPPYDLGGTEIYLQGLVGELAERGVESVIVVPRPDGAPQRYRHEGACVETYPVSGAATAHELRRGAPHAGFEEFRTVLARHSGAIYHQHSWTRGCGPQHLRAAHELGLRTVVTVHVGGAFCLRGTMMLRGEGPCDGFIDERRCAGCWAESRGLPKPLAMRLASLPLGAARAARRFASPVATALSARALGAEKKRDLAEMIERADRIVAVCGWLRDALVANGAPEKKLVVSRQGVTRGFLANARANPRRPRSGRLELLYLGRWHWTKGVDVVVRAIAALPRSLDLRLTMRGPEGGAEERAYKADIRALVGDDPRFCFADAAPNARLPEIMALHDCLVVPSLWLETGPMVALEAQACGLFVLGSRLGGLAELLDGRGGGELVEAGSVEAWRDAILRLAERGAENNVLRETNEPRTMAAAAADMIALYDELAG</sequence>
<feature type="domain" description="Glycosyltransferase subfamily 4-like N-terminal" evidence="2">
    <location>
        <begin position="64"/>
        <end position="286"/>
    </location>
</feature>
<proteinExistence type="predicted"/>
<protein>
    <submittedName>
        <fullName evidence="3">Glycosyl transferase family 1</fullName>
    </submittedName>
</protein>
<keyword evidence="3" id="KW-0808">Transferase</keyword>
<accession>A0A2D2D4G5</accession>
<evidence type="ECO:0000256" key="1">
    <source>
        <dbReference type="SAM" id="MobiDB-lite"/>
    </source>
</evidence>
<dbReference type="Gene3D" id="3.40.50.2000">
    <property type="entry name" value="Glycogen Phosphorylase B"/>
    <property type="match status" value="2"/>
</dbReference>
<dbReference type="Pfam" id="PF13579">
    <property type="entry name" value="Glyco_trans_4_4"/>
    <property type="match status" value="1"/>
</dbReference>
<evidence type="ECO:0000313" key="4">
    <source>
        <dbReference type="Proteomes" id="UP000230709"/>
    </source>
</evidence>
<dbReference type="PANTHER" id="PTHR12526:SF636">
    <property type="entry name" value="BLL3647 PROTEIN"/>
    <property type="match status" value="1"/>
</dbReference>
<reference evidence="4" key="1">
    <citation type="submission" date="2017-10" db="EMBL/GenBank/DDBJ databases">
        <title>Completed PacBio SMRT sequence of Methylosinus trichosporium OB3b reveals presence of a third large plasmid.</title>
        <authorList>
            <person name="Charles T.C."/>
            <person name="Lynch M.D.J."/>
            <person name="Heil J.R."/>
            <person name="Cheng J."/>
        </authorList>
    </citation>
    <scope>NUCLEOTIDE SEQUENCE [LARGE SCALE GENOMIC DNA]</scope>
    <source>
        <strain evidence="4">OB3b</strain>
    </source>
</reference>
<dbReference type="Pfam" id="PF13692">
    <property type="entry name" value="Glyco_trans_1_4"/>
    <property type="match status" value="1"/>
</dbReference>